<dbReference type="InterPro" id="IPR011990">
    <property type="entry name" value="TPR-like_helical_dom_sf"/>
</dbReference>
<feature type="compositionally biased region" description="Basic and acidic residues" evidence="1">
    <location>
        <begin position="522"/>
        <end position="532"/>
    </location>
</feature>
<comment type="caution">
    <text evidence="2">The sequence shown here is derived from an EMBL/GenBank/DDBJ whole genome shotgun (WGS) entry which is preliminary data.</text>
</comment>
<dbReference type="InterPro" id="IPR050767">
    <property type="entry name" value="Sel1_AlgK"/>
</dbReference>
<accession>A0A7Y2P1P9</accession>
<sequence>MANREELAIIRNARAGQAAAQLELGKLYLFGSAGLPQSLPTALHWLERAARQECQPAWQLIGNHIPLELAQPCAQALAPWYERAYDDGSVHAGLVFAQLVFNGAGTGTAMPARDDTGAAPDRSKALRALEDAARAGFPEAQWLLARQHAVPAQAAAAGTGAAAGLAPSQGWLKRAADNGVAQAQYAVLDQAWKNGQHSDYLVRALPLARALVRSVAVQDGVQRLAPGDIALLSRVARLLDAGDHGATLEAGDPLCFWELAAAEHERHAQLAMGLRCARMGIDGRRITGGSSGAANFKKAIRWLTLAGEQGLAEAWYALSRIYIKPEFSQRSVGDAQRYLERAADMGYREAQLECGNIAWRARRENENNDVRAVFWLQKAAGQGCVEAAGLLRKIAPRLAGPAYVETGKLLSRNLELDRTHPLLAARLELAGLFKLSRAEALLLDVPAADHGHCLVIDIRSSYGRSKRRLVLVEAAPERHALDRIARLFEGIDCGPSGPEGNYRQRLYRLRTLLGAQDEEAGVQDRKESEKDQQGPAGLELAA</sequence>
<organism evidence="2 3">
    <name type="scientific">Telluria aromaticivorans</name>
    <dbReference type="NCBI Taxonomy" id="2725995"/>
    <lineage>
        <taxon>Bacteria</taxon>
        <taxon>Pseudomonadati</taxon>
        <taxon>Pseudomonadota</taxon>
        <taxon>Betaproteobacteria</taxon>
        <taxon>Burkholderiales</taxon>
        <taxon>Oxalobacteraceae</taxon>
        <taxon>Telluria group</taxon>
        <taxon>Telluria</taxon>
    </lineage>
</organism>
<dbReference type="InterPro" id="IPR006597">
    <property type="entry name" value="Sel1-like"/>
</dbReference>
<dbReference type="Proteomes" id="UP000533905">
    <property type="component" value="Unassembled WGS sequence"/>
</dbReference>
<dbReference type="Gene3D" id="1.25.40.10">
    <property type="entry name" value="Tetratricopeptide repeat domain"/>
    <property type="match status" value="2"/>
</dbReference>
<protein>
    <submittedName>
        <fullName evidence="2">Sel1 repeat family protein</fullName>
    </submittedName>
</protein>
<keyword evidence="3" id="KW-1185">Reference proteome</keyword>
<dbReference type="SUPFAM" id="SSF81901">
    <property type="entry name" value="HCP-like"/>
    <property type="match status" value="2"/>
</dbReference>
<feature type="region of interest" description="Disordered" evidence="1">
    <location>
        <begin position="518"/>
        <end position="542"/>
    </location>
</feature>
<evidence type="ECO:0000313" key="3">
    <source>
        <dbReference type="Proteomes" id="UP000533905"/>
    </source>
</evidence>
<dbReference type="PANTHER" id="PTHR11102:SF160">
    <property type="entry name" value="ERAD-ASSOCIATED E3 UBIQUITIN-PROTEIN LIGASE COMPONENT HRD3"/>
    <property type="match status" value="1"/>
</dbReference>
<dbReference type="SMART" id="SM00671">
    <property type="entry name" value="SEL1"/>
    <property type="match status" value="4"/>
</dbReference>
<dbReference type="RefSeq" id="WP_171085368.1">
    <property type="nucleotide sequence ID" value="NZ_JABAIV010000004.1"/>
</dbReference>
<dbReference type="PANTHER" id="PTHR11102">
    <property type="entry name" value="SEL-1-LIKE PROTEIN"/>
    <property type="match status" value="1"/>
</dbReference>
<evidence type="ECO:0000313" key="2">
    <source>
        <dbReference type="EMBL" id="NNG24104.1"/>
    </source>
</evidence>
<name>A0A7Y2P1P9_9BURK</name>
<gene>
    <name evidence="2" type="ORF">HGB41_14000</name>
</gene>
<reference evidence="2 3" key="1">
    <citation type="submission" date="2020-04" db="EMBL/GenBank/DDBJ databases">
        <title>Massilia sp. nov., a cold adapted bacteria isolated from Arctic soil.</title>
        <authorList>
            <person name="Son J."/>
            <person name="Ka J.-O."/>
        </authorList>
    </citation>
    <scope>NUCLEOTIDE SEQUENCE [LARGE SCALE GENOMIC DNA]</scope>
    <source>
        <strain evidence="2 3">ML15P13</strain>
    </source>
</reference>
<dbReference type="EMBL" id="JABAIV010000004">
    <property type="protein sequence ID" value="NNG24104.1"/>
    <property type="molecule type" value="Genomic_DNA"/>
</dbReference>
<proteinExistence type="predicted"/>
<dbReference type="Pfam" id="PF08238">
    <property type="entry name" value="Sel1"/>
    <property type="match status" value="4"/>
</dbReference>
<dbReference type="AlphaFoldDB" id="A0A7Y2P1P9"/>
<evidence type="ECO:0000256" key="1">
    <source>
        <dbReference type="SAM" id="MobiDB-lite"/>
    </source>
</evidence>